<evidence type="ECO:0000313" key="1">
    <source>
        <dbReference type="EMBL" id="SJZ67196.1"/>
    </source>
</evidence>
<dbReference type="OrthoDB" id="1743319at2"/>
<name>A0A1T4MK22_9FIRM</name>
<evidence type="ECO:0008006" key="3">
    <source>
        <dbReference type="Google" id="ProtNLM"/>
    </source>
</evidence>
<protein>
    <recommendedName>
        <fullName evidence="3">Repeat domain-containing protein</fullName>
    </recommendedName>
</protein>
<keyword evidence="2" id="KW-1185">Reference proteome</keyword>
<dbReference type="AlphaFoldDB" id="A0A1T4MK22"/>
<dbReference type="RefSeq" id="WP_078768763.1">
    <property type="nucleotide sequence ID" value="NZ_FUWW01000013.1"/>
</dbReference>
<proteinExistence type="predicted"/>
<dbReference type="STRING" id="290054.SAMN02745114_01294"/>
<organism evidence="1 2">
    <name type="scientific">Eubacterium coprostanoligenes</name>
    <dbReference type="NCBI Taxonomy" id="290054"/>
    <lineage>
        <taxon>Bacteria</taxon>
        <taxon>Bacillati</taxon>
        <taxon>Bacillota</taxon>
        <taxon>Clostridia</taxon>
        <taxon>Eubacteriales</taxon>
        <taxon>Eubacteriaceae</taxon>
        <taxon>Eubacterium</taxon>
    </lineage>
</organism>
<dbReference type="EMBL" id="FUWW01000013">
    <property type="protein sequence ID" value="SJZ67196.1"/>
    <property type="molecule type" value="Genomic_DNA"/>
</dbReference>
<dbReference type="PROSITE" id="PS51257">
    <property type="entry name" value="PROKAR_LIPOPROTEIN"/>
    <property type="match status" value="1"/>
</dbReference>
<reference evidence="1 2" key="1">
    <citation type="submission" date="2017-02" db="EMBL/GenBank/DDBJ databases">
        <authorList>
            <person name="Peterson S.W."/>
        </authorList>
    </citation>
    <scope>NUCLEOTIDE SEQUENCE [LARGE SCALE GENOMIC DNA]</scope>
    <source>
        <strain evidence="1 2">ATCC 51222</strain>
    </source>
</reference>
<accession>A0A1T4MK22</accession>
<dbReference type="SUPFAM" id="SSF69318">
    <property type="entry name" value="Integrin alpha N-terminal domain"/>
    <property type="match status" value="1"/>
</dbReference>
<sequence length="434" mass="49333">MKYIKVLMCIVLIVALFSGCSFRLASSVNDLISAVAPFGDNADVKSALDSFMSNGYSLKNPSSGEYITSYNFYDLDGDEKEEAVAFYEPNDNLGTIRMAIIKEYSGKWEVVSDIKGYGDDAYRLDFADVNNDGKDEIIVCWNNISNSNSHLFVVYDLKFDDKKFEVKQINKDEIYLNNYVIVDFKQTGNNEILMFEINSGTKTSAKAELYSLNDNNLKLKGETKLDSRVISYRNINVEKAEGDIRVYADAIGSNGNSIRTEVIYWSNMYDSIVSPFYSYSTGRTSGTSRGCLVNSCDINEDERIEIPTDIAIKGLPKNIKPLNWKIYNKTILVHTNYSLYVKDDNYNVIIPDKYFKNISATYNKKTREMTVINKKTKSSVFSIMPVLKAVYDENAYQGYSIILDKSGYYYLAKTSNDKEIDISIDELKQYIKIC</sequence>
<dbReference type="Proteomes" id="UP000190657">
    <property type="component" value="Unassembled WGS sequence"/>
</dbReference>
<evidence type="ECO:0000313" key="2">
    <source>
        <dbReference type="Proteomes" id="UP000190657"/>
    </source>
</evidence>
<gene>
    <name evidence="1" type="ORF">SAMN02745114_01294</name>
</gene>
<dbReference type="InterPro" id="IPR028994">
    <property type="entry name" value="Integrin_alpha_N"/>
</dbReference>